<accession>A0A1R3GYK7</accession>
<keyword evidence="2" id="KW-1185">Reference proteome</keyword>
<sequence length="121" mass="13862">MYRAFLKKPGTELPHIARVNPPIKWTTIYTSLMSKTLLVARIVRAAKADRMIYILPTPSSLLLENALYYTIKRTEPPMKETTVYTSLMFKVPMVARIVRAAKAARMIHIAHCFVTSARKRL</sequence>
<gene>
    <name evidence="1" type="ORF">CCACVL1_22434</name>
</gene>
<dbReference type="Gramene" id="OMO63172">
    <property type="protein sequence ID" value="OMO63172"/>
    <property type="gene ID" value="CCACVL1_22434"/>
</dbReference>
<evidence type="ECO:0000313" key="2">
    <source>
        <dbReference type="Proteomes" id="UP000188268"/>
    </source>
</evidence>
<name>A0A1R3GYK7_COCAP</name>
<organism evidence="1 2">
    <name type="scientific">Corchorus capsularis</name>
    <name type="common">Jute</name>
    <dbReference type="NCBI Taxonomy" id="210143"/>
    <lineage>
        <taxon>Eukaryota</taxon>
        <taxon>Viridiplantae</taxon>
        <taxon>Streptophyta</taxon>
        <taxon>Embryophyta</taxon>
        <taxon>Tracheophyta</taxon>
        <taxon>Spermatophyta</taxon>
        <taxon>Magnoliopsida</taxon>
        <taxon>eudicotyledons</taxon>
        <taxon>Gunneridae</taxon>
        <taxon>Pentapetalae</taxon>
        <taxon>rosids</taxon>
        <taxon>malvids</taxon>
        <taxon>Malvales</taxon>
        <taxon>Malvaceae</taxon>
        <taxon>Grewioideae</taxon>
        <taxon>Apeibeae</taxon>
        <taxon>Corchorus</taxon>
    </lineage>
</organism>
<protein>
    <submittedName>
        <fullName evidence="1">CRE-MGL-2 protein</fullName>
    </submittedName>
</protein>
<reference evidence="1 2" key="1">
    <citation type="submission" date="2013-09" db="EMBL/GenBank/DDBJ databases">
        <title>Corchorus capsularis genome sequencing.</title>
        <authorList>
            <person name="Alam M."/>
            <person name="Haque M.S."/>
            <person name="Islam M.S."/>
            <person name="Emdad E.M."/>
            <person name="Islam M.M."/>
            <person name="Ahmed B."/>
            <person name="Halim A."/>
            <person name="Hossen Q.M.M."/>
            <person name="Hossain M.Z."/>
            <person name="Ahmed R."/>
            <person name="Khan M.M."/>
            <person name="Islam R."/>
            <person name="Rashid M.M."/>
            <person name="Khan S.A."/>
            <person name="Rahman M.S."/>
            <person name="Alam M."/>
        </authorList>
    </citation>
    <scope>NUCLEOTIDE SEQUENCE [LARGE SCALE GENOMIC DNA]</scope>
    <source>
        <strain evidence="2">cv. CVL-1</strain>
        <tissue evidence="1">Whole seedling</tissue>
    </source>
</reference>
<comment type="caution">
    <text evidence="1">The sequence shown here is derived from an EMBL/GenBank/DDBJ whole genome shotgun (WGS) entry which is preliminary data.</text>
</comment>
<proteinExistence type="predicted"/>
<dbReference type="EMBL" id="AWWV01012992">
    <property type="protein sequence ID" value="OMO63172.1"/>
    <property type="molecule type" value="Genomic_DNA"/>
</dbReference>
<dbReference type="AlphaFoldDB" id="A0A1R3GYK7"/>
<evidence type="ECO:0000313" key="1">
    <source>
        <dbReference type="EMBL" id="OMO63172.1"/>
    </source>
</evidence>
<dbReference type="Proteomes" id="UP000188268">
    <property type="component" value="Unassembled WGS sequence"/>
</dbReference>